<evidence type="ECO:0008006" key="8">
    <source>
        <dbReference type="Google" id="ProtNLM"/>
    </source>
</evidence>
<reference evidence="6 7" key="1">
    <citation type="journal article" date="2019" name="ISME J.">
        <title>Candidatus Macondimonas diazotrophica, a novel gammaproteobacterial genus dominating crude-oil-contaminated coastal sediments.</title>
        <authorList>
            <person name="Karthikeyan S."/>
            <person name="Konstantinidis K."/>
        </authorList>
    </citation>
    <scope>NUCLEOTIDE SEQUENCE [LARGE SCALE GENOMIC DNA]</scope>
    <source>
        <strain evidence="6 7">KTK01</strain>
    </source>
</reference>
<dbReference type="InterPro" id="IPR001547">
    <property type="entry name" value="Glyco_hydro_5"/>
</dbReference>
<dbReference type="Gene3D" id="2.60.40.1180">
    <property type="entry name" value="Golgi alpha-mannosidase II"/>
    <property type="match status" value="1"/>
</dbReference>
<dbReference type="InterPro" id="IPR017853">
    <property type="entry name" value="GH"/>
</dbReference>
<proteinExistence type="inferred from homology"/>
<dbReference type="Proteomes" id="UP000297890">
    <property type="component" value="Unassembled WGS sequence"/>
</dbReference>
<dbReference type="InterPro" id="IPR013780">
    <property type="entry name" value="Glyco_hydro_b"/>
</dbReference>
<evidence type="ECO:0000313" key="6">
    <source>
        <dbReference type="EMBL" id="TFZ83896.1"/>
    </source>
</evidence>
<dbReference type="InterPro" id="IPR018087">
    <property type="entry name" value="Glyco_hydro_5_CS"/>
</dbReference>
<dbReference type="Pfam" id="PF00150">
    <property type="entry name" value="Cellulase"/>
    <property type="match status" value="1"/>
</dbReference>
<dbReference type="GO" id="GO:1901136">
    <property type="term" value="P:carbohydrate derivative catabolic process"/>
    <property type="evidence" value="ECO:0007669"/>
    <property type="project" value="UniProtKB-ARBA"/>
</dbReference>
<dbReference type="GO" id="GO:0004553">
    <property type="term" value="F:hydrolase activity, hydrolyzing O-glycosyl compounds"/>
    <property type="evidence" value="ECO:0007669"/>
    <property type="project" value="InterPro"/>
</dbReference>
<sequence>MDIHALGRLHLRGDRFVDEFGREVTLRGINLGGDSKVPFPHGGTHLPSDFSNHRTVSFIGRPFPLAEADTHFRRLRHWGFNSLRLLTTWEAIEHAGPGQYDEAYLDYYTHICEQAGHFGFYVLVDFHQDVFSRMTGGDGAPGWVFDAVGLDFTRFAAADAAHVMQAVYDYGDPRPRQPERYAQMSWANNYNMPANGVMWTLFFGGARFTPTFRIEGQNVQDYLQGHFFGAQRALAERLAHLPHVIGFDILNEPHGGWIGISLSRPHLKKTPEDPRMVLPGAAWTPLDALAVLQGKPRQLPNMVISLLRLGVVQKGTRVANPNGIRVWQAGRHDPFEAAGAYEQAGDDVIALRENFFQHHKGEAVDFSNDHLAPFYERAAANLRAIRPDWLIFAEPDLLADPAHSFPTRLPVNTVNAGHCYEVSTLVLKRVLEPIGINLMHGRVLLGPRRIEADYRRELSQVRRCSDRVNGGCPTLIGEFGIPFDLREGHAYRAFAAGNHGARPWRSHVRALQRMYNALDALGLSAMLWNYTASNRNHLAIGDGWNQEDLSVFSEDQRLDPDNLDSGGRALDGFVRPYVRCVQGRLVRMRFDSRRRTFELIFDADPTVPAPTEIFVPERQFPNGYRIEANQLIIQRDEENDDRSRLRLTASRKGRHTVCLSCSRNASPSSGG</sequence>
<keyword evidence="3" id="KW-0326">Glycosidase</keyword>
<comment type="similarity">
    <text evidence="1">Belongs to the glycosyl hydrolase 5 (cellulase A) family.</text>
</comment>
<gene>
    <name evidence="6" type="ORF">E4680_02695</name>
</gene>
<keyword evidence="2" id="KW-0378">Hydrolase</keyword>
<protein>
    <recommendedName>
        <fullName evidence="8">Glycoside hydrolase family 5 domain-containing protein</fullName>
    </recommendedName>
</protein>
<organism evidence="6 7">
    <name type="scientific">Candidatus Macondimonas diazotrophica</name>
    <dbReference type="NCBI Taxonomy" id="2305248"/>
    <lineage>
        <taxon>Bacteria</taxon>
        <taxon>Pseudomonadati</taxon>
        <taxon>Pseudomonadota</taxon>
        <taxon>Gammaproteobacteria</taxon>
        <taxon>Chromatiales</taxon>
        <taxon>Ectothiorhodospiraceae</taxon>
        <taxon>Candidatus Macondimonas</taxon>
    </lineage>
</organism>
<feature type="domain" description="Glycoside hydrolase family 5" evidence="4">
    <location>
        <begin position="59"/>
        <end position="255"/>
    </location>
</feature>
<evidence type="ECO:0000256" key="3">
    <source>
        <dbReference type="ARBA" id="ARBA00023295"/>
    </source>
</evidence>
<dbReference type="AlphaFoldDB" id="A0A4Z0FBM5"/>
<dbReference type="Pfam" id="PF18564">
    <property type="entry name" value="Glyco_hydro_5_C"/>
    <property type="match status" value="1"/>
</dbReference>
<dbReference type="EMBL" id="SRIO01000002">
    <property type="protein sequence ID" value="TFZ83896.1"/>
    <property type="molecule type" value="Genomic_DNA"/>
</dbReference>
<dbReference type="SUPFAM" id="SSF51445">
    <property type="entry name" value="(Trans)glycosidases"/>
    <property type="match status" value="1"/>
</dbReference>
<feature type="domain" description="Glycoside hydrolase family 5 C-terminal" evidence="5">
    <location>
        <begin position="575"/>
        <end position="656"/>
    </location>
</feature>
<evidence type="ECO:0000259" key="4">
    <source>
        <dbReference type="Pfam" id="PF00150"/>
    </source>
</evidence>
<accession>A0A4Z0FBM5</accession>
<evidence type="ECO:0000313" key="7">
    <source>
        <dbReference type="Proteomes" id="UP000297890"/>
    </source>
</evidence>
<dbReference type="GO" id="GO:0000272">
    <property type="term" value="P:polysaccharide catabolic process"/>
    <property type="evidence" value="ECO:0007669"/>
    <property type="project" value="InterPro"/>
</dbReference>
<evidence type="ECO:0000256" key="1">
    <source>
        <dbReference type="ARBA" id="ARBA00005641"/>
    </source>
</evidence>
<dbReference type="PROSITE" id="PS00659">
    <property type="entry name" value="GLYCOSYL_HYDROL_F5"/>
    <property type="match status" value="1"/>
</dbReference>
<dbReference type="InterPro" id="IPR041036">
    <property type="entry name" value="GH5_C"/>
</dbReference>
<dbReference type="RefSeq" id="WP_135280823.1">
    <property type="nucleotide sequence ID" value="NZ_SRIO01000002.1"/>
</dbReference>
<dbReference type="Gene3D" id="3.20.20.80">
    <property type="entry name" value="Glycosidases"/>
    <property type="match status" value="2"/>
</dbReference>
<evidence type="ECO:0000256" key="2">
    <source>
        <dbReference type="ARBA" id="ARBA00022801"/>
    </source>
</evidence>
<dbReference type="InterPro" id="IPR052066">
    <property type="entry name" value="Glycosphingolipid_Hydrolases"/>
</dbReference>
<keyword evidence="7" id="KW-1185">Reference proteome</keyword>
<dbReference type="OrthoDB" id="6769681at2"/>
<dbReference type="PANTHER" id="PTHR31308">
    <property type="match status" value="1"/>
</dbReference>
<dbReference type="PANTHER" id="PTHR31308:SF5">
    <property type="entry name" value="ERGOSTERYL-BETA-GLUCOSIDASE"/>
    <property type="match status" value="1"/>
</dbReference>
<comment type="caution">
    <text evidence="6">The sequence shown here is derived from an EMBL/GenBank/DDBJ whole genome shotgun (WGS) entry which is preliminary data.</text>
</comment>
<dbReference type="GO" id="GO:0016042">
    <property type="term" value="P:lipid catabolic process"/>
    <property type="evidence" value="ECO:0007669"/>
    <property type="project" value="UniProtKB-ARBA"/>
</dbReference>
<evidence type="ECO:0000259" key="5">
    <source>
        <dbReference type="Pfam" id="PF18564"/>
    </source>
</evidence>
<name>A0A4Z0FBM5_9GAMM</name>